<evidence type="ECO:0000256" key="5">
    <source>
        <dbReference type="ARBA" id="ARBA00022989"/>
    </source>
</evidence>
<keyword evidence="4 8" id="KW-0812">Transmembrane</keyword>
<dbReference type="OrthoDB" id="9810952at2"/>
<keyword evidence="6" id="KW-0406">Ion transport</keyword>
<dbReference type="PANTHER" id="PTHR32024">
    <property type="entry name" value="TRK SYSTEM POTASSIUM UPTAKE PROTEIN TRKG-RELATED"/>
    <property type="match status" value="1"/>
</dbReference>
<accession>A0A5C5ZLJ5</accession>
<feature type="transmembrane region" description="Helical" evidence="8">
    <location>
        <begin position="427"/>
        <end position="450"/>
    </location>
</feature>
<dbReference type="EMBL" id="SJPQ01000002">
    <property type="protein sequence ID" value="TWT88322.1"/>
    <property type="molecule type" value="Genomic_DNA"/>
</dbReference>
<evidence type="ECO:0000256" key="3">
    <source>
        <dbReference type="ARBA" id="ARBA00022475"/>
    </source>
</evidence>
<organism evidence="9 10">
    <name type="scientific">Pseudobythopirellula maris</name>
    <dbReference type="NCBI Taxonomy" id="2527991"/>
    <lineage>
        <taxon>Bacteria</taxon>
        <taxon>Pseudomonadati</taxon>
        <taxon>Planctomycetota</taxon>
        <taxon>Planctomycetia</taxon>
        <taxon>Pirellulales</taxon>
        <taxon>Lacipirellulaceae</taxon>
        <taxon>Pseudobythopirellula</taxon>
    </lineage>
</organism>
<dbReference type="PANTHER" id="PTHR32024:SF1">
    <property type="entry name" value="KTR SYSTEM POTASSIUM UPTAKE PROTEIN B"/>
    <property type="match status" value="1"/>
</dbReference>
<feature type="transmembrane region" description="Helical" evidence="8">
    <location>
        <begin position="79"/>
        <end position="102"/>
    </location>
</feature>
<evidence type="ECO:0000313" key="10">
    <source>
        <dbReference type="Proteomes" id="UP000315440"/>
    </source>
</evidence>
<name>A0A5C5ZLJ5_9BACT</name>
<feature type="transmembrane region" description="Helical" evidence="8">
    <location>
        <begin position="398"/>
        <end position="421"/>
    </location>
</feature>
<dbReference type="AlphaFoldDB" id="A0A5C5ZLJ5"/>
<keyword evidence="7 8" id="KW-0472">Membrane</keyword>
<evidence type="ECO:0000313" key="9">
    <source>
        <dbReference type="EMBL" id="TWT88322.1"/>
    </source>
</evidence>
<feature type="transmembrane region" description="Helical" evidence="8">
    <location>
        <begin position="47"/>
        <end position="67"/>
    </location>
</feature>
<dbReference type="Proteomes" id="UP000315440">
    <property type="component" value="Unassembled WGS sequence"/>
</dbReference>
<feature type="transmembrane region" description="Helical" evidence="8">
    <location>
        <begin position="203"/>
        <end position="226"/>
    </location>
</feature>
<keyword evidence="3" id="KW-1003">Cell membrane</keyword>
<dbReference type="GO" id="GO:0008324">
    <property type="term" value="F:monoatomic cation transmembrane transporter activity"/>
    <property type="evidence" value="ECO:0007669"/>
    <property type="project" value="InterPro"/>
</dbReference>
<dbReference type="RefSeq" id="WP_146399277.1">
    <property type="nucleotide sequence ID" value="NZ_SJPQ01000002.1"/>
</dbReference>
<evidence type="ECO:0000256" key="8">
    <source>
        <dbReference type="SAM" id="Phobius"/>
    </source>
</evidence>
<feature type="transmembrane region" description="Helical" evidence="8">
    <location>
        <begin position="365"/>
        <end position="386"/>
    </location>
</feature>
<evidence type="ECO:0000256" key="7">
    <source>
        <dbReference type="ARBA" id="ARBA00023136"/>
    </source>
</evidence>
<feature type="transmembrane region" description="Helical" evidence="8">
    <location>
        <begin position="129"/>
        <end position="149"/>
    </location>
</feature>
<proteinExistence type="predicted"/>
<keyword evidence="10" id="KW-1185">Reference proteome</keyword>
<comment type="caution">
    <text evidence="9">The sequence shown here is derived from an EMBL/GenBank/DDBJ whole genome shotgun (WGS) entry which is preliminary data.</text>
</comment>
<evidence type="ECO:0000256" key="6">
    <source>
        <dbReference type="ARBA" id="ARBA00023065"/>
    </source>
</evidence>
<evidence type="ECO:0000256" key="2">
    <source>
        <dbReference type="ARBA" id="ARBA00022448"/>
    </source>
</evidence>
<reference evidence="9 10" key="1">
    <citation type="submission" date="2019-02" db="EMBL/GenBank/DDBJ databases">
        <title>Deep-cultivation of Planctomycetes and their phenomic and genomic characterization uncovers novel biology.</title>
        <authorList>
            <person name="Wiegand S."/>
            <person name="Jogler M."/>
            <person name="Boedeker C."/>
            <person name="Pinto D."/>
            <person name="Vollmers J."/>
            <person name="Rivas-Marin E."/>
            <person name="Kohn T."/>
            <person name="Peeters S.H."/>
            <person name="Heuer A."/>
            <person name="Rast P."/>
            <person name="Oberbeckmann S."/>
            <person name="Bunk B."/>
            <person name="Jeske O."/>
            <person name="Meyerdierks A."/>
            <person name="Storesund J.E."/>
            <person name="Kallscheuer N."/>
            <person name="Luecker S."/>
            <person name="Lage O.M."/>
            <person name="Pohl T."/>
            <person name="Merkel B.J."/>
            <person name="Hornburger P."/>
            <person name="Mueller R.-W."/>
            <person name="Bruemmer F."/>
            <person name="Labrenz M."/>
            <person name="Spormann A.M."/>
            <person name="Op Den Camp H."/>
            <person name="Overmann J."/>
            <person name="Amann R."/>
            <person name="Jetten M.S.M."/>
            <person name="Mascher T."/>
            <person name="Medema M.H."/>
            <person name="Devos D.P."/>
            <person name="Kaster A.-K."/>
            <person name="Ovreas L."/>
            <person name="Rohde M."/>
            <person name="Galperin M.Y."/>
            <person name="Jogler C."/>
        </authorList>
    </citation>
    <scope>NUCLEOTIDE SEQUENCE [LARGE SCALE GENOMIC DNA]</scope>
    <source>
        <strain evidence="9 10">Mal64</strain>
    </source>
</reference>
<feature type="transmembrane region" description="Helical" evidence="8">
    <location>
        <begin position="17"/>
        <end position="35"/>
    </location>
</feature>
<dbReference type="Pfam" id="PF02386">
    <property type="entry name" value="TrkH"/>
    <property type="match status" value="1"/>
</dbReference>
<dbReference type="GO" id="GO:0005886">
    <property type="term" value="C:plasma membrane"/>
    <property type="evidence" value="ECO:0007669"/>
    <property type="project" value="UniProtKB-SubCell"/>
</dbReference>
<comment type="subcellular location">
    <subcellularLocation>
        <location evidence="1">Cell membrane</location>
        <topology evidence="1">Multi-pass membrane protein</topology>
    </subcellularLocation>
</comment>
<evidence type="ECO:0000256" key="1">
    <source>
        <dbReference type="ARBA" id="ARBA00004651"/>
    </source>
</evidence>
<sequence>MPQFAGSINQYPARASLSWYAALIVIGFLTLYFIPSCAGDSEAPISLLEALFTATSAACVTGLTVRSTSGDFSMLGQGIILALIQLGGIGIMTVTTFIVVQFNKRGSIRQRQVVAETLGASGDNDLRRILWKVIAMTLGCEALGFLVLASHSLLRFDHYQELGLWATRGEALWHALFHSVSAFCNAGFSLNDDSLVPFAGDPIVTLTIGLLIVVGGLGFPVFNDLWRHRHSLRQNYWKLLQMHTKIMLLGTAALLLFGFASFLVLEWDGAISDASLMSKLNVAMSHSINCRTAGFNSVEIPQMTNAMLFISIVLMSIGGGPCSTAGGFKVTTAAIIAMRAWSTFRGFPRVNLYRRTIPPHAVERAIATAMLFAAVAGLALTTILVIEQSGAGHLSSKGLFLEALFEIISALGTVGLSTGLTNTLSDVSLLIVVVLMLLGRLGPISTFAALSYGQRSEPIEYPNEEPLVG</sequence>
<dbReference type="GO" id="GO:0030001">
    <property type="term" value="P:metal ion transport"/>
    <property type="evidence" value="ECO:0007669"/>
    <property type="project" value="UniProtKB-ARBA"/>
</dbReference>
<evidence type="ECO:0000256" key="4">
    <source>
        <dbReference type="ARBA" id="ARBA00022692"/>
    </source>
</evidence>
<feature type="transmembrane region" description="Helical" evidence="8">
    <location>
        <begin position="246"/>
        <end position="265"/>
    </location>
</feature>
<gene>
    <name evidence="9" type="primary">ktrB</name>
    <name evidence="9" type="ORF">Mal64_18010</name>
</gene>
<dbReference type="InterPro" id="IPR003445">
    <property type="entry name" value="Cat_transpt"/>
</dbReference>
<keyword evidence="5 8" id="KW-1133">Transmembrane helix</keyword>
<keyword evidence="2" id="KW-0813">Transport</keyword>
<protein>
    <submittedName>
        <fullName evidence="9">Ktr system potassium uptake protein B</fullName>
    </submittedName>
</protein>